<name>A0A317VZW3_9EURO</name>
<keyword evidence="2" id="KW-1185">Reference proteome</keyword>
<dbReference type="Proteomes" id="UP000247233">
    <property type="component" value="Unassembled WGS sequence"/>
</dbReference>
<gene>
    <name evidence="1" type="ORF">BO70DRAFT_56151</name>
</gene>
<accession>A0A317VZW3</accession>
<dbReference type="RefSeq" id="XP_025398409.1">
    <property type="nucleotide sequence ID" value="XM_025548540.1"/>
</dbReference>
<dbReference type="GeneID" id="37070777"/>
<comment type="caution">
    <text evidence="1">The sequence shown here is derived from an EMBL/GenBank/DDBJ whole genome shotgun (WGS) entry which is preliminary data.</text>
</comment>
<protein>
    <submittedName>
        <fullName evidence="1">Uncharacterized protein</fullName>
    </submittedName>
</protein>
<dbReference type="EMBL" id="MSFL01000016">
    <property type="protein sequence ID" value="PWY79189.1"/>
    <property type="molecule type" value="Genomic_DNA"/>
</dbReference>
<proteinExistence type="predicted"/>
<reference evidence="1 2" key="1">
    <citation type="submission" date="2016-12" db="EMBL/GenBank/DDBJ databases">
        <title>The genomes of Aspergillus section Nigri reveals drivers in fungal speciation.</title>
        <authorList>
            <consortium name="DOE Joint Genome Institute"/>
            <person name="Vesth T.C."/>
            <person name="Nybo J."/>
            <person name="Theobald S."/>
            <person name="Brandl J."/>
            <person name="Frisvad J.C."/>
            <person name="Nielsen K.F."/>
            <person name="Lyhne E.K."/>
            <person name="Kogle M.E."/>
            <person name="Kuo A."/>
            <person name="Riley R."/>
            <person name="Clum A."/>
            <person name="Nolan M."/>
            <person name="Lipzen A."/>
            <person name="Salamov A."/>
            <person name="Henrissat B."/>
            <person name="Wiebenga A."/>
            <person name="De Vries R.P."/>
            <person name="Grigoriev I.V."/>
            <person name="Mortensen U.H."/>
            <person name="Andersen M.R."/>
            <person name="Baker S.E."/>
        </authorList>
    </citation>
    <scope>NUCLEOTIDE SEQUENCE [LARGE SCALE GENOMIC DNA]</scope>
    <source>
        <strain evidence="1 2">CBS 117.55</strain>
    </source>
</reference>
<dbReference type="AlphaFoldDB" id="A0A317VZW3"/>
<evidence type="ECO:0000313" key="2">
    <source>
        <dbReference type="Proteomes" id="UP000247233"/>
    </source>
</evidence>
<sequence length="82" mass="8787">MWNAGCDVGIATSFLLASLSALPFAFSLGYRAPQGQVMYLSSSLCHSALMPIENIYTTGHGNVQIAPRTKYLICCGFAQVVL</sequence>
<organism evidence="1 2">
    <name type="scientific">Aspergillus heteromorphus CBS 117.55</name>
    <dbReference type="NCBI Taxonomy" id="1448321"/>
    <lineage>
        <taxon>Eukaryota</taxon>
        <taxon>Fungi</taxon>
        <taxon>Dikarya</taxon>
        <taxon>Ascomycota</taxon>
        <taxon>Pezizomycotina</taxon>
        <taxon>Eurotiomycetes</taxon>
        <taxon>Eurotiomycetidae</taxon>
        <taxon>Eurotiales</taxon>
        <taxon>Aspergillaceae</taxon>
        <taxon>Aspergillus</taxon>
        <taxon>Aspergillus subgen. Circumdati</taxon>
    </lineage>
</organism>
<evidence type="ECO:0000313" key="1">
    <source>
        <dbReference type="EMBL" id="PWY79189.1"/>
    </source>
</evidence>
<dbReference type="VEuPathDB" id="FungiDB:BO70DRAFT_56151"/>